<dbReference type="Proteomes" id="UP000289200">
    <property type="component" value="Unassembled WGS sequence"/>
</dbReference>
<gene>
    <name evidence="3" type="ORF">RHODGE_RHODGE_04293</name>
</gene>
<evidence type="ECO:0000259" key="2">
    <source>
        <dbReference type="PROSITE" id="PS51729"/>
    </source>
</evidence>
<evidence type="ECO:0000313" key="4">
    <source>
        <dbReference type="Proteomes" id="UP000289200"/>
    </source>
</evidence>
<dbReference type="InterPro" id="IPR016181">
    <property type="entry name" value="Acyl_CoA_acyltransferase"/>
</dbReference>
<sequence>MTNDTAHRTMRDTEPDRDTDHRTSEQVRDNPARSRFELAIRDAVAIATYRREGDTLVFTHTEVPEILRGGGVASRLVRGALDATRSRGLRVRPVCPYVAGFIDAHSEYRDLVV</sequence>
<dbReference type="Gene3D" id="3.40.630.30">
    <property type="match status" value="1"/>
</dbReference>
<dbReference type="AlphaFoldDB" id="A0A3S4B3Z4"/>
<dbReference type="PROSITE" id="PS51729">
    <property type="entry name" value="GNAT_YJDJ"/>
    <property type="match status" value="1"/>
</dbReference>
<dbReference type="InterPro" id="IPR045057">
    <property type="entry name" value="Gcn5-rel_NAT"/>
</dbReference>
<evidence type="ECO:0000256" key="1">
    <source>
        <dbReference type="SAM" id="MobiDB-lite"/>
    </source>
</evidence>
<accession>A0A3S4B3Z4</accession>
<proteinExistence type="predicted"/>
<dbReference type="RefSeq" id="WP_244601729.1">
    <property type="nucleotide sequence ID" value="NZ_UWOC01000188.1"/>
</dbReference>
<comment type="caution">
    <text evidence="3">The sequence shown here is derived from an EMBL/GenBank/DDBJ whole genome shotgun (WGS) entry which is preliminary data.</text>
</comment>
<evidence type="ECO:0000313" key="3">
    <source>
        <dbReference type="EMBL" id="VCU11089.1"/>
    </source>
</evidence>
<feature type="region of interest" description="Disordered" evidence="1">
    <location>
        <begin position="1"/>
        <end position="32"/>
    </location>
</feature>
<dbReference type="SUPFAM" id="SSF55729">
    <property type="entry name" value="Acyl-CoA N-acyltransferases (Nat)"/>
    <property type="match status" value="1"/>
</dbReference>
<reference evidence="4" key="1">
    <citation type="submission" date="2018-10" db="EMBL/GenBank/DDBJ databases">
        <authorList>
            <person name="Peiro R."/>
            <person name="Begona"/>
            <person name="Cbmso G."/>
            <person name="Lopez M."/>
            <person name="Gonzalez S."/>
            <person name="Sacristan E."/>
            <person name="Castillo E."/>
        </authorList>
    </citation>
    <scope>NUCLEOTIDE SEQUENCE [LARGE SCALE GENOMIC DNA]</scope>
</reference>
<dbReference type="PANTHER" id="PTHR31435:SF10">
    <property type="entry name" value="BSR4717 PROTEIN"/>
    <property type="match status" value="1"/>
</dbReference>
<dbReference type="EMBL" id="UWOC01000188">
    <property type="protein sequence ID" value="VCU11089.1"/>
    <property type="molecule type" value="Genomic_DNA"/>
</dbReference>
<feature type="domain" description="N-acetyltransferase" evidence="2">
    <location>
        <begin position="28"/>
        <end position="113"/>
    </location>
</feature>
<dbReference type="InterPro" id="IPR031165">
    <property type="entry name" value="GNAT_YJDJ"/>
</dbReference>
<protein>
    <recommendedName>
        <fullName evidence="2">N-acetyltransferase domain-containing protein</fullName>
    </recommendedName>
</protein>
<name>A0A3S4B3Z4_9BRAD</name>
<dbReference type="PANTHER" id="PTHR31435">
    <property type="entry name" value="PROTEIN NATD1"/>
    <property type="match status" value="1"/>
</dbReference>
<dbReference type="Pfam" id="PF14542">
    <property type="entry name" value="Acetyltransf_CG"/>
    <property type="match status" value="1"/>
</dbReference>
<organism evidence="3 4">
    <name type="scientific">Rhodoplanes serenus</name>
    <dbReference type="NCBI Taxonomy" id="200615"/>
    <lineage>
        <taxon>Bacteria</taxon>
        <taxon>Pseudomonadati</taxon>
        <taxon>Pseudomonadota</taxon>
        <taxon>Alphaproteobacteria</taxon>
        <taxon>Hyphomicrobiales</taxon>
        <taxon>Nitrobacteraceae</taxon>
        <taxon>Rhodoplanes</taxon>
    </lineage>
</organism>
<keyword evidence="4" id="KW-1185">Reference proteome</keyword>